<keyword evidence="1 2" id="KW-0694">RNA-binding</keyword>
<feature type="region of interest" description="Disordered" evidence="3">
    <location>
        <begin position="418"/>
        <end position="452"/>
    </location>
</feature>
<dbReference type="SMART" id="SM00360">
    <property type="entry name" value="RRM"/>
    <property type="match status" value="1"/>
</dbReference>
<feature type="domain" description="CID" evidence="5">
    <location>
        <begin position="4"/>
        <end position="150"/>
    </location>
</feature>
<dbReference type="InterPro" id="IPR006569">
    <property type="entry name" value="CID_dom"/>
</dbReference>
<dbReference type="Pfam" id="PF00076">
    <property type="entry name" value="RRM_1"/>
    <property type="match status" value="1"/>
</dbReference>
<dbReference type="InterPro" id="IPR051485">
    <property type="entry name" value="SR-CTD_assoc_factor"/>
</dbReference>
<feature type="compositionally biased region" description="Basic and acidic residues" evidence="3">
    <location>
        <begin position="543"/>
        <end position="567"/>
    </location>
</feature>
<gene>
    <name evidence="6" type="ORF">DFQ27_002645</name>
</gene>
<feature type="compositionally biased region" description="Basic and acidic residues" evidence="3">
    <location>
        <begin position="828"/>
        <end position="837"/>
    </location>
</feature>
<feature type="compositionally biased region" description="Low complexity" evidence="3">
    <location>
        <begin position="228"/>
        <end position="241"/>
    </location>
</feature>
<dbReference type="AlphaFoldDB" id="A0A9P6UBR5"/>
<dbReference type="InterPro" id="IPR012677">
    <property type="entry name" value="Nucleotide-bd_a/b_plait_sf"/>
</dbReference>
<evidence type="ECO:0000256" key="2">
    <source>
        <dbReference type="PROSITE-ProRule" id="PRU00176"/>
    </source>
</evidence>
<feature type="compositionally biased region" description="Pro residues" evidence="3">
    <location>
        <begin position="421"/>
        <end position="430"/>
    </location>
</feature>
<dbReference type="Pfam" id="PF04818">
    <property type="entry name" value="CID"/>
    <property type="match status" value="1"/>
</dbReference>
<proteinExistence type="predicted"/>
<reference evidence="6" key="1">
    <citation type="journal article" date="2020" name="Fungal Divers.">
        <title>Resolving the Mortierellaceae phylogeny through synthesis of multi-gene phylogenetics and phylogenomics.</title>
        <authorList>
            <person name="Vandepol N."/>
            <person name="Liber J."/>
            <person name="Desiro A."/>
            <person name="Na H."/>
            <person name="Kennedy M."/>
            <person name="Barry K."/>
            <person name="Grigoriev I.V."/>
            <person name="Miller A.N."/>
            <person name="O'Donnell K."/>
            <person name="Stajich J.E."/>
            <person name="Bonito G."/>
        </authorList>
    </citation>
    <scope>NUCLEOTIDE SEQUENCE</scope>
    <source>
        <strain evidence="6">BC1065</strain>
    </source>
</reference>
<dbReference type="CDD" id="cd16983">
    <property type="entry name" value="CID_SCAF8_like"/>
    <property type="match status" value="1"/>
</dbReference>
<feature type="region of interest" description="Disordered" evidence="3">
    <location>
        <begin position="254"/>
        <end position="279"/>
    </location>
</feature>
<feature type="compositionally biased region" description="Gly residues" evidence="3">
    <location>
        <begin position="760"/>
        <end position="817"/>
    </location>
</feature>
<dbReference type="Gene3D" id="3.30.70.330">
    <property type="match status" value="1"/>
</dbReference>
<evidence type="ECO:0000256" key="1">
    <source>
        <dbReference type="ARBA" id="ARBA00022884"/>
    </source>
</evidence>
<evidence type="ECO:0000313" key="6">
    <source>
        <dbReference type="EMBL" id="KAG0269681.1"/>
    </source>
</evidence>
<dbReference type="GO" id="GO:0005634">
    <property type="term" value="C:nucleus"/>
    <property type="evidence" value="ECO:0007669"/>
    <property type="project" value="TreeGrafter"/>
</dbReference>
<name>A0A9P6UBR5_9FUNG</name>
<feature type="domain" description="RRM" evidence="4">
    <location>
        <begin position="611"/>
        <end position="684"/>
    </location>
</feature>
<dbReference type="InterPro" id="IPR035979">
    <property type="entry name" value="RBD_domain_sf"/>
</dbReference>
<feature type="region of interest" description="Disordered" evidence="3">
    <location>
        <begin position="491"/>
        <end position="583"/>
    </location>
</feature>
<dbReference type="InterPro" id="IPR008942">
    <property type="entry name" value="ENTH_VHS"/>
</dbReference>
<dbReference type="Gene3D" id="1.25.40.90">
    <property type="match status" value="1"/>
</dbReference>
<dbReference type="Pfam" id="PF21380">
    <property type="entry name" value="Nrd1-Seb1_dom2"/>
    <property type="match status" value="1"/>
</dbReference>
<feature type="compositionally biased region" description="Low complexity" evidence="3">
    <location>
        <begin position="516"/>
        <end position="525"/>
    </location>
</feature>
<dbReference type="SUPFAM" id="SSF48464">
    <property type="entry name" value="ENTH/VHS domain"/>
    <property type="match status" value="1"/>
</dbReference>
<evidence type="ECO:0000259" key="4">
    <source>
        <dbReference type="PROSITE" id="PS50102"/>
    </source>
</evidence>
<feature type="compositionally biased region" description="Low complexity" evidence="3">
    <location>
        <begin position="259"/>
        <end position="273"/>
    </location>
</feature>
<dbReference type="EMBL" id="JAAAJB010000020">
    <property type="protein sequence ID" value="KAG0269681.1"/>
    <property type="molecule type" value="Genomic_DNA"/>
</dbReference>
<evidence type="ECO:0008006" key="8">
    <source>
        <dbReference type="Google" id="ProtNLM"/>
    </source>
</evidence>
<feature type="compositionally biased region" description="Basic and acidic residues" evidence="3">
    <location>
        <begin position="869"/>
        <end position="882"/>
    </location>
</feature>
<sequence>MSKETPVEVTEFEKELHGLFDSRSVSASKMDKITKMAIKSARYYKNIVYLIEKFITRCVPEYKLTGLYVLDSICRSSHSIKTKGGNSGFTGAEYVDRFERNIEALFAEFCKVPEDKEKEKVKRVVEIWERSGTFSPSVVDSIRRKYFERLTPNKDVAGTPPPTSDDNTPVNDETTKKEVDQAVDIISKLAASFSTVPGTNFTGFSYGTPVIPATPVPAPVHPPPPSTIPAASASPSLSGLPPVLQQLQSLFPNASQNDTKNANGNSLNNNTSSTPPPPIDAGLSMLNGGLSGIMPIPLPPSLGGMPASTGVGVVMSPAANTPSPASVSRDPRIQAGAVNVAISSSVGATSGQGGLVAATPSPSSPALPMPMDLFGSGFDVNQISAITQLLNQQKPVVAPPPQLQPQPAQPIMQAVSALPRHPLPPKPPSFQSPMGVSNGGGGSPYDPRLGLQSPMATTGVVAGGGASSSAAAAATAAAVAAALGGLPFPLPPFPPTQQPPALGASFLGQGSEPSRNSNNNININNHGSSDSAPNTPPHHHQRHDSLGSHDRHYHQQQDRSGPRDRHQNQNQNQQQHDHHPYDRRAGTAFKGRIEVRDDPHVPPDAIKVLSRTLWVGGAFIPTISEDELSRVFEPHGQISSLIGNSAKFNAFIKMMDREQAERCKQHLDRTLVQDEVMKVGWGCGFGPRDCFDYTAGTSVIPIRALTETDRRWLSQSVVGGFGPGQDIRGGVCIFEPNIEPVGPDGREALPRNTRSLLGASGRGGRGGGAGGGRGGRGGGGGTAGAGGGSVRGARGGGRGGGDMGHRGGGGGGSGGGSHDAAPSSSYGGKRDYGQLDRYDDEGNSNHGGGQHHYSGSRLGAPPSGGSGHGDGDPRWEKKSRWA</sequence>
<dbReference type="PROSITE" id="PS51391">
    <property type="entry name" value="CID"/>
    <property type="match status" value="1"/>
</dbReference>
<dbReference type="Proteomes" id="UP000807716">
    <property type="component" value="Unassembled WGS sequence"/>
</dbReference>
<dbReference type="OrthoDB" id="79367at2759"/>
<accession>A0A9P6UBR5</accession>
<dbReference type="SUPFAM" id="SSF54928">
    <property type="entry name" value="RNA-binding domain, RBD"/>
    <property type="match status" value="1"/>
</dbReference>
<protein>
    <recommendedName>
        <fullName evidence="8">CID domain-containing protein</fullName>
    </recommendedName>
</protein>
<feature type="region of interest" description="Disordered" evidence="3">
    <location>
        <begin position="219"/>
        <end position="241"/>
    </location>
</feature>
<dbReference type="InterPro" id="IPR000504">
    <property type="entry name" value="RRM_dom"/>
</dbReference>
<feature type="region of interest" description="Disordered" evidence="3">
    <location>
        <begin position="152"/>
        <end position="174"/>
    </location>
</feature>
<dbReference type="PANTHER" id="PTHR23140:SF4">
    <property type="entry name" value="PROTEIN CBR-NRD-1"/>
    <property type="match status" value="1"/>
</dbReference>
<dbReference type="PANTHER" id="PTHR23140">
    <property type="entry name" value="RNA PROCESSING PROTEIN LD23810P"/>
    <property type="match status" value="1"/>
</dbReference>
<comment type="caution">
    <text evidence="6">The sequence shown here is derived from an EMBL/GenBank/DDBJ whole genome shotgun (WGS) entry which is preliminary data.</text>
</comment>
<dbReference type="InterPro" id="IPR048892">
    <property type="entry name" value="Nrd1_Seb1_dom2"/>
</dbReference>
<evidence type="ECO:0000259" key="5">
    <source>
        <dbReference type="PROSITE" id="PS51391"/>
    </source>
</evidence>
<evidence type="ECO:0000313" key="7">
    <source>
        <dbReference type="Proteomes" id="UP000807716"/>
    </source>
</evidence>
<evidence type="ECO:0000256" key="3">
    <source>
        <dbReference type="SAM" id="MobiDB-lite"/>
    </source>
</evidence>
<dbReference type="SMART" id="SM00582">
    <property type="entry name" value="RPR"/>
    <property type="match status" value="1"/>
</dbReference>
<organism evidence="6 7">
    <name type="scientific">Actinomortierella ambigua</name>
    <dbReference type="NCBI Taxonomy" id="1343610"/>
    <lineage>
        <taxon>Eukaryota</taxon>
        <taxon>Fungi</taxon>
        <taxon>Fungi incertae sedis</taxon>
        <taxon>Mucoromycota</taxon>
        <taxon>Mortierellomycotina</taxon>
        <taxon>Mortierellomycetes</taxon>
        <taxon>Mortierellales</taxon>
        <taxon>Mortierellaceae</taxon>
        <taxon>Actinomortierella</taxon>
    </lineage>
</organism>
<dbReference type="GO" id="GO:0003723">
    <property type="term" value="F:RNA binding"/>
    <property type="evidence" value="ECO:0007669"/>
    <property type="project" value="UniProtKB-UniRule"/>
</dbReference>
<feature type="region of interest" description="Disordered" evidence="3">
    <location>
        <begin position="740"/>
        <end position="882"/>
    </location>
</feature>
<keyword evidence="7" id="KW-1185">Reference proteome</keyword>
<dbReference type="PROSITE" id="PS50102">
    <property type="entry name" value="RRM"/>
    <property type="match status" value="1"/>
</dbReference>